<gene>
    <name evidence="11" type="ORF">LCGC14_1520870</name>
</gene>
<dbReference type="SMART" id="SM00316">
    <property type="entry name" value="S1"/>
    <property type="match status" value="1"/>
</dbReference>
<evidence type="ECO:0000256" key="9">
    <source>
        <dbReference type="SAM" id="MobiDB-lite"/>
    </source>
</evidence>
<keyword evidence="6" id="KW-0479">Metal-binding</keyword>
<dbReference type="NCBIfam" id="NF008805">
    <property type="entry name" value="PRK11824.1"/>
    <property type="match status" value="1"/>
</dbReference>
<dbReference type="SUPFAM" id="SSF55666">
    <property type="entry name" value="Ribonuclease PH domain 2-like"/>
    <property type="match status" value="2"/>
</dbReference>
<dbReference type="PIRSF" id="PIRSF005499">
    <property type="entry name" value="PNPase"/>
    <property type="match status" value="1"/>
</dbReference>
<dbReference type="GO" id="GO:0006396">
    <property type="term" value="P:RNA processing"/>
    <property type="evidence" value="ECO:0007669"/>
    <property type="project" value="InterPro"/>
</dbReference>
<dbReference type="InterPro" id="IPR015847">
    <property type="entry name" value="ExoRNase_PH_dom2"/>
</dbReference>
<feature type="region of interest" description="Disordered" evidence="9">
    <location>
        <begin position="689"/>
        <end position="720"/>
    </location>
</feature>
<protein>
    <recommendedName>
        <fullName evidence="2">polyribonucleotide nucleotidyltransferase</fullName>
        <ecNumber evidence="2">2.7.7.8</ecNumber>
    </recommendedName>
</protein>
<keyword evidence="7" id="KW-0460">Magnesium</keyword>
<evidence type="ECO:0000256" key="6">
    <source>
        <dbReference type="ARBA" id="ARBA00022723"/>
    </source>
</evidence>
<dbReference type="EC" id="2.7.7.8" evidence="2"/>
<dbReference type="FunFam" id="3.30.1370.10:FF:000001">
    <property type="entry name" value="Polyribonucleotide nucleotidyltransferase"/>
    <property type="match status" value="1"/>
</dbReference>
<dbReference type="FunFam" id="2.40.50.140:FF:000189">
    <property type="entry name" value="Polyribonucleotide nucleotidyltransferase, putative"/>
    <property type="match status" value="1"/>
</dbReference>
<feature type="domain" description="S1 motif" evidence="10">
    <location>
        <begin position="620"/>
        <end position="688"/>
    </location>
</feature>
<comment type="caution">
    <text evidence="11">The sequence shown here is derived from an EMBL/GenBank/DDBJ whole genome shotgun (WGS) entry which is preliminary data.</text>
</comment>
<evidence type="ECO:0000256" key="2">
    <source>
        <dbReference type="ARBA" id="ARBA00012416"/>
    </source>
</evidence>
<dbReference type="NCBIfam" id="TIGR03591">
    <property type="entry name" value="polynuc_phos"/>
    <property type="match status" value="1"/>
</dbReference>
<dbReference type="CDD" id="cd02393">
    <property type="entry name" value="KH-I_PNPase"/>
    <property type="match status" value="1"/>
</dbReference>
<evidence type="ECO:0000256" key="3">
    <source>
        <dbReference type="ARBA" id="ARBA00022490"/>
    </source>
</evidence>
<evidence type="ECO:0000256" key="1">
    <source>
        <dbReference type="ARBA" id="ARBA00007404"/>
    </source>
</evidence>
<keyword evidence="5" id="KW-0548">Nucleotidyltransferase</keyword>
<dbReference type="Gene3D" id="3.30.230.70">
    <property type="entry name" value="GHMP Kinase, N-terminal domain"/>
    <property type="match status" value="2"/>
</dbReference>
<dbReference type="EMBL" id="LAZR01011278">
    <property type="protein sequence ID" value="KKM62516.1"/>
    <property type="molecule type" value="Genomic_DNA"/>
</dbReference>
<evidence type="ECO:0000256" key="5">
    <source>
        <dbReference type="ARBA" id="ARBA00022695"/>
    </source>
</evidence>
<dbReference type="Gene3D" id="2.40.50.140">
    <property type="entry name" value="Nucleic acid-binding proteins"/>
    <property type="match status" value="1"/>
</dbReference>
<dbReference type="PROSITE" id="PS50084">
    <property type="entry name" value="KH_TYPE_1"/>
    <property type="match status" value="1"/>
</dbReference>
<dbReference type="FunFam" id="3.30.230.70:FF:000001">
    <property type="entry name" value="Polyribonucleotide nucleotidyltransferase"/>
    <property type="match status" value="1"/>
</dbReference>
<dbReference type="InterPro" id="IPR004087">
    <property type="entry name" value="KH_dom"/>
</dbReference>
<dbReference type="AlphaFoldDB" id="A0A0F9JJK2"/>
<keyword evidence="4" id="KW-0808">Transferase</keyword>
<dbReference type="GO" id="GO:0006402">
    <property type="term" value="P:mRNA catabolic process"/>
    <property type="evidence" value="ECO:0007669"/>
    <property type="project" value="InterPro"/>
</dbReference>
<dbReference type="GO" id="GO:0000175">
    <property type="term" value="F:3'-5'-RNA exonuclease activity"/>
    <property type="evidence" value="ECO:0007669"/>
    <property type="project" value="TreeGrafter"/>
</dbReference>
<dbReference type="InterPro" id="IPR012162">
    <property type="entry name" value="PNPase"/>
</dbReference>
<dbReference type="Pfam" id="PF00013">
    <property type="entry name" value="KH_1"/>
    <property type="match status" value="1"/>
</dbReference>
<dbReference type="PANTHER" id="PTHR11252:SF0">
    <property type="entry name" value="POLYRIBONUCLEOTIDE NUCLEOTIDYLTRANSFERASE 1, MITOCHONDRIAL"/>
    <property type="match status" value="1"/>
</dbReference>
<dbReference type="SMART" id="SM00322">
    <property type="entry name" value="KH"/>
    <property type="match status" value="1"/>
</dbReference>
<dbReference type="SUPFAM" id="SSF54211">
    <property type="entry name" value="Ribosomal protein S5 domain 2-like"/>
    <property type="match status" value="2"/>
</dbReference>
<dbReference type="CDD" id="cd11364">
    <property type="entry name" value="RNase_PH_PNPase_2"/>
    <property type="match status" value="1"/>
</dbReference>
<dbReference type="Pfam" id="PF03725">
    <property type="entry name" value="RNase_PH_C"/>
    <property type="match status" value="1"/>
</dbReference>
<keyword evidence="8" id="KW-0694">RNA-binding</keyword>
<dbReference type="InterPro" id="IPR020568">
    <property type="entry name" value="Ribosomal_Su5_D2-typ_SF"/>
</dbReference>
<dbReference type="GO" id="GO:0046872">
    <property type="term" value="F:metal ion binding"/>
    <property type="evidence" value="ECO:0007669"/>
    <property type="project" value="UniProtKB-KW"/>
</dbReference>
<evidence type="ECO:0000256" key="8">
    <source>
        <dbReference type="ARBA" id="ARBA00022884"/>
    </source>
</evidence>
<dbReference type="InterPro" id="IPR036612">
    <property type="entry name" value="KH_dom_type_1_sf"/>
</dbReference>
<dbReference type="PROSITE" id="PS50126">
    <property type="entry name" value="S1"/>
    <property type="match status" value="1"/>
</dbReference>
<keyword evidence="3" id="KW-0963">Cytoplasm</keyword>
<dbReference type="CDD" id="cd11363">
    <property type="entry name" value="RNase_PH_PNPase_1"/>
    <property type="match status" value="1"/>
</dbReference>
<accession>A0A0F9JJK2</accession>
<dbReference type="PANTHER" id="PTHR11252">
    <property type="entry name" value="POLYRIBONUCLEOTIDE NUCLEOTIDYLTRANSFERASE"/>
    <property type="match status" value="1"/>
</dbReference>
<dbReference type="FunFam" id="3.30.230.70:FF:000002">
    <property type="entry name" value="Polyribonucleotide nucleotidyltransferase"/>
    <property type="match status" value="1"/>
</dbReference>
<evidence type="ECO:0000256" key="7">
    <source>
        <dbReference type="ARBA" id="ARBA00022842"/>
    </source>
</evidence>
<dbReference type="InterPro" id="IPR004088">
    <property type="entry name" value="KH_dom_type_1"/>
</dbReference>
<evidence type="ECO:0000313" key="11">
    <source>
        <dbReference type="EMBL" id="KKM62516.1"/>
    </source>
</evidence>
<dbReference type="SUPFAM" id="SSF54791">
    <property type="entry name" value="Eukaryotic type KH-domain (KH-domain type I)"/>
    <property type="match status" value="1"/>
</dbReference>
<dbReference type="InterPro" id="IPR003029">
    <property type="entry name" value="S1_domain"/>
</dbReference>
<dbReference type="Pfam" id="PF03726">
    <property type="entry name" value="PNPase"/>
    <property type="match status" value="1"/>
</dbReference>
<dbReference type="InterPro" id="IPR012340">
    <property type="entry name" value="NA-bd_OB-fold"/>
</dbReference>
<evidence type="ECO:0000256" key="4">
    <source>
        <dbReference type="ARBA" id="ARBA00022679"/>
    </source>
</evidence>
<dbReference type="HAMAP" id="MF_01595">
    <property type="entry name" value="PNPase"/>
    <property type="match status" value="1"/>
</dbReference>
<name>A0A0F9JJK2_9ZZZZ</name>
<dbReference type="InterPro" id="IPR027408">
    <property type="entry name" value="PNPase/RNase_PH_dom_sf"/>
</dbReference>
<organism evidence="11">
    <name type="scientific">marine sediment metagenome</name>
    <dbReference type="NCBI Taxonomy" id="412755"/>
    <lineage>
        <taxon>unclassified sequences</taxon>
        <taxon>metagenomes</taxon>
        <taxon>ecological metagenomes</taxon>
    </lineage>
</organism>
<dbReference type="InterPro" id="IPR001247">
    <property type="entry name" value="ExoRNase_PH_dom1"/>
</dbReference>
<dbReference type="InterPro" id="IPR036345">
    <property type="entry name" value="ExoRNase_PH_dom2_sf"/>
</dbReference>
<dbReference type="GO" id="GO:0005829">
    <property type="term" value="C:cytosol"/>
    <property type="evidence" value="ECO:0007669"/>
    <property type="project" value="TreeGrafter"/>
</dbReference>
<dbReference type="Gene3D" id="3.30.1370.10">
    <property type="entry name" value="K Homology domain, type 1"/>
    <property type="match status" value="1"/>
</dbReference>
<sequence>MPDNKTSIEINNRTLSLEIDKIGKQADGSAFLRYGDTIMFATATSKKEMKEVKPFLPLIVDYRENTYAAGKIPGGFFKRQGRPSEREILVSRLIDRPVRTLFPEGYHYDTQIIALLLSADLENEPDALGVIAASAALYCSDIPFTTPVGAVKIGYLNNEFIINPTTKQLEESPLNMMVVGTEEGIVMIEAGATEVEEEKIVEGIILAQKTIDEIIKMQKDLYGKLNIQKREFSVKEIDQSKLEKIENNISSSLRNAILAKNKKEREEATKKILNDLLETIPEENEDEINEAKDIFHSIHKKLTRDLILNENKRSDGRDFNEIRPLSIEVGILPRTHGSALFTRGETQCLATVTLGTFEDVQRLDGLGEKAEKRFMLHYNFPPFSVGEVAFLRGAGRREIGHGALAEKSILPSIPGEEDFPYTIRIVSDILESNGSSSMATVCGGVLALMDAGVPLSTIIAGISIGLVKEDNRHALLTDIEGLEDHFGDMDLKVAGTEKGITAIQMDLKAPSIPVEILKEGLLRAKDARLKVLSKMKEAIAQPRPDISPYAPRIINIMINPEKLGDVIGPAGKIIKKIIAQTNAKIDIEDSGKITIASSNPESVEKAIEMIKELTQEAEVGQIYTGKIVRLEEYGAFIEILPNLVGLLHISEIAHQRTRNIRDVFKMGQTVRVKVMAIDEGNKLKLSKKALESNSYHRSDPLAPKPKNSDFYQNRDHKDKS</sequence>
<proteinExistence type="inferred from homology"/>
<reference evidence="11" key="1">
    <citation type="journal article" date="2015" name="Nature">
        <title>Complex archaea that bridge the gap between prokaryotes and eukaryotes.</title>
        <authorList>
            <person name="Spang A."/>
            <person name="Saw J.H."/>
            <person name="Jorgensen S.L."/>
            <person name="Zaremba-Niedzwiedzka K."/>
            <person name="Martijn J."/>
            <person name="Lind A.E."/>
            <person name="van Eijk R."/>
            <person name="Schleper C."/>
            <person name="Guy L."/>
            <person name="Ettema T.J."/>
        </authorList>
    </citation>
    <scope>NUCLEOTIDE SEQUENCE</scope>
</reference>
<evidence type="ECO:0000259" key="10">
    <source>
        <dbReference type="PROSITE" id="PS50126"/>
    </source>
</evidence>
<dbReference type="SUPFAM" id="SSF50249">
    <property type="entry name" value="Nucleic acid-binding proteins"/>
    <property type="match status" value="1"/>
</dbReference>
<feature type="compositionally biased region" description="Basic and acidic residues" evidence="9">
    <location>
        <begin position="689"/>
        <end position="699"/>
    </location>
</feature>
<dbReference type="GO" id="GO:0004654">
    <property type="term" value="F:polyribonucleotide nucleotidyltransferase activity"/>
    <property type="evidence" value="ECO:0007669"/>
    <property type="project" value="UniProtKB-EC"/>
</dbReference>
<dbReference type="Pfam" id="PF00575">
    <property type="entry name" value="S1"/>
    <property type="match status" value="1"/>
</dbReference>
<dbReference type="GO" id="GO:0003723">
    <property type="term" value="F:RNA binding"/>
    <property type="evidence" value="ECO:0007669"/>
    <property type="project" value="UniProtKB-KW"/>
</dbReference>
<dbReference type="Pfam" id="PF01138">
    <property type="entry name" value="RNase_PH"/>
    <property type="match status" value="2"/>
</dbReference>
<comment type="similarity">
    <text evidence="1">Belongs to the polyribonucleotide nucleotidyltransferase family.</text>
</comment>
<dbReference type="InterPro" id="IPR015848">
    <property type="entry name" value="PNPase_PH_RNA-bd_bac/org-type"/>
</dbReference>